<keyword evidence="4" id="KW-1185">Reference proteome</keyword>
<dbReference type="RefSeq" id="WP_165776662.1">
    <property type="nucleotide sequence ID" value="NZ_PEBK01000001.1"/>
</dbReference>
<organism evidence="3 4">
    <name type="scientific">Bifidobacterium simiarum</name>
    <dbReference type="NCBI Taxonomy" id="2045441"/>
    <lineage>
        <taxon>Bacteria</taxon>
        <taxon>Bacillati</taxon>
        <taxon>Actinomycetota</taxon>
        <taxon>Actinomycetes</taxon>
        <taxon>Bifidobacteriales</taxon>
        <taxon>Bifidobacteriaceae</taxon>
        <taxon>Bifidobacterium</taxon>
    </lineage>
</organism>
<evidence type="ECO:0000313" key="4">
    <source>
        <dbReference type="Proteomes" id="UP000231451"/>
    </source>
</evidence>
<dbReference type="Proteomes" id="UP000231451">
    <property type="component" value="Unassembled WGS sequence"/>
</dbReference>
<feature type="region of interest" description="Disordered" evidence="1">
    <location>
        <begin position="1"/>
        <end position="36"/>
    </location>
</feature>
<dbReference type="EMBL" id="PEBK01000001">
    <property type="protein sequence ID" value="PJM76024.1"/>
    <property type="molecule type" value="Genomic_DNA"/>
</dbReference>
<dbReference type="AlphaFoldDB" id="A0A2M9HGS0"/>
<feature type="compositionally biased region" description="Low complexity" evidence="1">
    <location>
        <begin position="196"/>
        <end position="214"/>
    </location>
</feature>
<keyword evidence="2" id="KW-1133">Transmembrane helix</keyword>
<accession>A0A2M9HGS0</accession>
<feature type="transmembrane region" description="Helical" evidence="2">
    <location>
        <begin position="51"/>
        <end position="71"/>
    </location>
</feature>
<feature type="compositionally biased region" description="Basic and acidic residues" evidence="1">
    <location>
        <begin position="171"/>
        <end position="182"/>
    </location>
</feature>
<keyword evidence="2" id="KW-0472">Membrane</keyword>
<gene>
    <name evidence="3" type="ORF">CSQ87_00280</name>
</gene>
<dbReference type="Pfam" id="PF20070">
    <property type="entry name" value="DUF6466"/>
    <property type="match status" value="1"/>
</dbReference>
<name>A0A2M9HGS0_9BIFI</name>
<feature type="compositionally biased region" description="Low complexity" evidence="1">
    <location>
        <begin position="15"/>
        <end position="36"/>
    </location>
</feature>
<evidence type="ECO:0008006" key="5">
    <source>
        <dbReference type="Google" id="ProtNLM"/>
    </source>
</evidence>
<keyword evidence="2" id="KW-0812">Transmembrane</keyword>
<dbReference type="InterPro" id="IPR046314">
    <property type="entry name" value="DUF6466"/>
</dbReference>
<feature type="region of interest" description="Disordered" evidence="1">
    <location>
        <begin position="137"/>
        <end position="222"/>
    </location>
</feature>
<comment type="caution">
    <text evidence="3">The sequence shown here is derived from an EMBL/GenBank/DDBJ whole genome shotgun (WGS) entry which is preliminary data.</text>
</comment>
<sequence length="222" mass="22821">MSKRSNRRGGRADVRATGTAAGRTAGTGRATATDRTAGTVRTARASMKVRVALIVAAVVLLAAAVVAGMNWRALSVNNAAVASLNASIAEYAKASPDLDKLKNAQQATDAQFRDAQSPSWMLMPSVRSTIGANAAESKRLTDRINADANGSKTDGSSGELKSGKTGSANDSKSDAQDDKKLDQLLNQNDAGSKVDPSTVPSASPSSSPSSSTGSDNKTVKPW</sequence>
<protein>
    <recommendedName>
        <fullName evidence="5">Cell surface protein</fullName>
    </recommendedName>
</protein>
<reference evidence="3 4" key="1">
    <citation type="submission" date="2017-10" db="EMBL/GenBank/DDBJ databases">
        <title>Draft genome sequences of strains TRE 1, TRE 9, TRE H and TRI 7, isolated from tamarins, belonging to four potential novel Bifidobacterium species.</title>
        <authorList>
            <person name="Mattarelli P."/>
            <person name="Modesto M."/>
            <person name="Puglisi E."/>
            <person name="Morelli L."/>
            <person name="Spezio C."/>
            <person name="Bonetti A."/>
            <person name="Sandri C."/>
        </authorList>
    </citation>
    <scope>NUCLEOTIDE SEQUENCE [LARGE SCALE GENOMIC DNA]</scope>
    <source>
        <strain evidence="4">TRI7</strain>
    </source>
</reference>
<proteinExistence type="predicted"/>
<evidence type="ECO:0000313" key="3">
    <source>
        <dbReference type="EMBL" id="PJM76024.1"/>
    </source>
</evidence>
<evidence type="ECO:0000256" key="2">
    <source>
        <dbReference type="SAM" id="Phobius"/>
    </source>
</evidence>
<evidence type="ECO:0000256" key="1">
    <source>
        <dbReference type="SAM" id="MobiDB-lite"/>
    </source>
</evidence>